<gene>
    <name evidence="1" type="ORF">DPCES_4243</name>
</gene>
<dbReference type="EMBL" id="LK996017">
    <property type="protein sequence ID" value="CDX04129.1"/>
    <property type="molecule type" value="Genomic_DNA"/>
</dbReference>
<proteinExistence type="predicted"/>
<dbReference type="PATRIC" id="fig|49338.4.peg.4571"/>
<reference evidence="1" key="1">
    <citation type="submission" date="2014-07" db="EMBL/GenBank/DDBJ databases">
        <authorList>
            <person name="Hornung V.Bastian."/>
        </authorList>
    </citation>
    <scope>NUCLEOTIDE SEQUENCE</scope>
    <source>
        <strain evidence="1">PCE-S</strain>
    </source>
</reference>
<protein>
    <submittedName>
        <fullName evidence="1">Uncharacterized protein</fullName>
    </submittedName>
</protein>
<dbReference type="Gene3D" id="2.50.20.20">
    <property type="match status" value="1"/>
</dbReference>
<name>A0A098B5L6_DESHA</name>
<evidence type="ECO:0000313" key="1">
    <source>
        <dbReference type="EMBL" id="CDX04129.1"/>
    </source>
</evidence>
<accession>A0A098B5L6</accession>
<sequence>MKKRGILLLILISTVLLGGIAGKLLWKPDPIELLTHGLEELTQATSFRYTMIQHQTVEGKDRILNQILGEKDGGNTRISGEVVGTKTEMILTSEGLYMQDPFTKRWIRYPSVPAAHEAFLAELNPLSSLQFKEYGEVVLQGQEKLDKVNTWVLKFSPTIQNQIMEDGWTDFAYIMFIGKRDKLIHRVIIEAKSKTDGQMMSLMMEFKDYGETMNISVPINN</sequence>
<organism evidence="1">
    <name type="scientific">Desulfitobacterium hafniense</name>
    <name type="common">Desulfitobacterium frappieri</name>
    <dbReference type="NCBI Taxonomy" id="49338"/>
    <lineage>
        <taxon>Bacteria</taxon>
        <taxon>Bacillati</taxon>
        <taxon>Bacillota</taxon>
        <taxon>Clostridia</taxon>
        <taxon>Eubacteriales</taxon>
        <taxon>Desulfitobacteriaceae</taxon>
        <taxon>Desulfitobacterium</taxon>
    </lineage>
</organism>
<dbReference type="RefSeq" id="WP_144676457.1">
    <property type="nucleotide sequence ID" value="NZ_LK996017.1"/>
</dbReference>
<dbReference type="AlphaFoldDB" id="A0A098B5L6"/>